<protein>
    <submittedName>
        <fullName evidence="7">LysE/RhtB family amino acid efflux pump</fullName>
    </submittedName>
</protein>
<dbReference type="PANTHER" id="PTHR30086:SF20">
    <property type="entry name" value="ARGININE EXPORTER PROTEIN ARGO-RELATED"/>
    <property type="match status" value="1"/>
</dbReference>
<dbReference type="PANTHER" id="PTHR30086">
    <property type="entry name" value="ARGININE EXPORTER PROTEIN ARGO"/>
    <property type="match status" value="1"/>
</dbReference>
<comment type="subcellular location">
    <subcellularLocation>
        <location evidence="1">Cell membrane</location>
        <topology evidence="1">Multi-pass membrane protein</topology>
    </subcellularLocation>
</comment>
<keyword evidence="5 6" id="KW-0472">Membrane</keyword>
<name>A0A7Z9BQB7_9CYAN</name>
<evidence type="ECO:0000256" key="6">
    <source>
        <dbReference type="SAM" id="Phobius"/>
    </source>
</evidence>
<dbReference type="Pfam" id="PF01810">
    <property type="entry name" value="LysE"/>
    <property type="match status" value="1"/>
</dbReference>
<dbReference type="OrthoDB" id="5638726at2"/>
<keyword evidence="8" id="KW-1185">Reference proteome</keyword>
<keyword evidence="2" id="KW-1003">Cell membrane</keyword>
<keyword evidence="4 6" id="KW-1133">Transmembrane helix</keyword>
<sequence length="205" mass="21594">MDIRFLVKGLIIGFSIAAPVGPIGILCIRRSLSEGYWVGFFTGLGAASADALYGFIAGFGLTLISNFLVSQQMGLKLIGGLFLCYLGLKTALAKPAESAATPSGKVVSAYASTFFLTVTNPMTILSFVAIFAGLGLGSTNNYWDAGILVLGVFLGSAFWWLILVSGVSLFRDKISADTLQWINRISGILILGFGLAALFSLTTKG</sequence>
<feature type="transmembrane region" description="Helical" evidence="6">
    <location>
        <begin position="181"/>
        <end position="201"/>
    </location>
</feature>
<dbReference type="InterPro" id="IPR001123">
    <property type="entry name" value="LeuE-type"/>
</dbReference>
<proteinExistence type="predicted"/>
<keyword evidence="3 6" id="KW-0812">Transmembrane</keyword>
<evidence type="ECO:0000313" key="7">
    <source>
        <dbReference type="EMBL" id="VXD14897.1"/>
    </source>
</evidence>
<evidence type="ECO:0000256" key="5">
    <source>
        <dbReference type="ARBA" id="ARBA00023136"/>
    </source>
</evidence>
<dbReference type="EMBL" id="CZCU02000106">
    <property type="protein sequence ID" value="VXD14897.1"/>
    <property type="molecule type" value="Genomic_DNA"/>
</dbReference>
<dbReference type="GO" id="GO:0005886">
    <property type="term" value="C:plasma membrane"/>
    <property type="evidence" value="ECO:0007669"/>
    <property type="project" value="UniProtKB-SubCell"/>
</dbReference>
<dbReference type="RefSeq" id="WP_083618995.1">
    <property type="nucleotide sequence ID" value="NZ_LR734850.1"/>
</dbReference>
<feature type="transmembrane region" description="Helical" evidence="6">
    <location>
        <begin position="68"/>
        <end position="88"/>
    </location>
</feature>
<evidence type="ECO:0000256" key="2">
    <source>
        <dbReference type="ARBA" id="ARBA00022475"/>
    </source>
</evidence>
<comment type="caution">
    <text evidence="7">The sequence shown here is derived from an EMBL/GenBank/DDBJ whole genome shotgun (WGS) entry which is preliminary data.</text>
</comment>
<evidence type="ECO:0000256" key="1">
    <source>
        <dbReference type="ARBA" id="ARBA00004651"/>
    </source>
</evidence>
<feature type="transmembrane region" description="Helical" evidence="6">
    <location>
        <begin position="146"/>
        <end position="169"/>
    </location>
</feature>
<organism evidence="7 8">
    <name type="scientific">Planktothrix serta PCC 8927</name>
    <dbReference type="NCBI Taxonomy" id="671068"/>
    <lineage>
        <taxon>Bacteria</taxon>
        <taxon>Bacillati</taxon>
        <taxon>Cyanobacteriota</taxon>
        <taxon>Cyanophyceae</taxon>
        <taxon>Oscillatoriophycideae</taxon>
        <taxon>Oscillatoriales</taxon>
        <taxon>Microcoleaceae</taxon>
        <taxon>Planktothrix</taxon>
    </lineage>
</organism>
<feature type="transmembrane region" description="Helical" evidence="6">
    <location>
        <begin position="109"/>
        <end position="134"/>
    </location>
</feature>
<feature type="transmembrane region" description="Helical" evidence="6">
    <location>
        <begin position="35"/>
        <end position="56"/>
    </location>
</feature>
<evidence type="ECO:0000313" key="8">
    <source>
        <dbReference type="Proteomes" id="UP000184550"/>
    </source>
</evidence>
<dbReference type="Proteomes" id="UP000184550">
    <property type="component" value="Unassembled WGS sequence"/>
</dbReference>
<feature type="transmembrane region" description="Helical" evidence="6">
    <location>
        <begin position="6"/>
        <end position="28"/>
    </location>
</feature>
<accession>A0A7Z9BQB7</accession>
<evidence type="ECO:0000256" key="4">
    <source>
        <dbReference type="ARBA" id="ARBA00022989"/>
    </source>
</evidence>
<dbReference type="AlphaFoldDB" id="A0A7Z9BQB7"/>
<reference evidence="7" key="1">
    <citation type="submission" date="2019-10" db="EMBL/GenBank/DDBJ databases">
        <authorList>
            <consortium name="Genoscope - CEA"/>
            <person name="William W."/>
        </authorList>
    </citation>
    <scope>NUCLEOTIDE SEQUENCE [LARGE SCALE GENOMIC DNA]</scope>
    <source>
        <strain evidence="7">BBR_PRJEB10992</strain>
    </source>
</reference>
<dbReference type="GO" id="GO:0015171">
    <property type="term" value="F:amino acid transmembrane transporter activity"/>
    <property type="evidence" value="ECO:0007669"/>
    <property type="project" value="TreeGrafter"/>
</dbReference>
<gene>
    <name evidence="7" type="ORF">PL8927_330025</name>
</gene>
<evidence type="ECO:0000256" key="3">
    <source>
        <dbReference type="ARBA" id="ARBA00022692"/>
    </source>
</evidence>